<evidence type="ECO:0000256" key="1">
    <source>
        <dbReference type="ARBA" id="ARBA00022729"/>
    </source>
</evidence>
<comment type="subunit">
    <text evidence="4">Part of the Bam complex.</text>
</comment>
<comment type="subcellular location">
    <subcellularLocation>
        <location evidence="4">Cell outer membrane</location>
        <topology evidence="4">Lipid-anchor</topology>
    </subcellularLocation>
</comment>
<dbReference type="EMBL" id="LNYP01000007">
    <property type="protein sequence ID" value="KTD43577.1"/>
    <property type="molecule type" value="Genomic_DNA"/>
</dbReference>
<accession>A0A0W0XG94</accession>
<evidence type="ECO:0000256" key="3">
    <source>
        <dbReference type="ARBA" id="ARBA00023237"/>
    </source>
</evidence>
<dbReference type="InterPro" id="IPR007450">
    <property type="entry name" value="BamE_dom"/>
</dbReference>
<comment type="function">
    <text evidence="4">Part of the outer membrane protein assembly complex, which is involved in assembly and insertion of beta-barrel proteins into the outer membrane.</text>
</comment>
<dbReference type="GO" id="GO:0043165">
    <property type="term" value="P:Gram-negative-bacterium-type cell outer membrane assembly"/>
    <property type="evidence" value="ECO:0007669"/>
    <property type="project" value="UniProtKB-UniRule"/>
</dbReference>
<keyword evidence="4" id="KW-0564">Palmitate</keyword>
<evidence type="ECO:0000256" key="2">
    <source>
        <dbReference type="ARBA" id="ARBA00023136"/>
    </source>
</evidence>
<dbReference type="PANTHER" id="PTHR37482">
    <property type="entry name" value="OUTER MEMBRANE PROTEIN ASSEMBLY FACTOR BAME"/>
    <property type="match status" value="1"/>
</dbReference>
<proteinExistence type="inferred from homology"/>
<keyword evidence="4" id="KW-0449">Lipoprotein</keyword>
<keyword evidence="1 4" id="KW-0732">Signal</keyword>
<keyword evidence="3 4" id="KW-0998">Cell outer membrane</keyword>
<dbReference type="RefSeq" id="WP_025384913.1">
    <property type="nucleotide sequence ID" value="NZ_LCUA01000021.1"/>
</dbReference>
<dbReference type="InterPro" id="IPR026592">
    <property type="entry name" value="BamE"/>
</dbReference>
<evidence type="ECO:0000313" key="7">
    <source>
        <dbReference type="EMBL" id="KTD43577.1"/>
    </source>
</evidence>
<feature type="signal peptide" evidence="5">
    <location>
        <begin position="1"/>
        <end position="20"/>
    </location>
</feature>
<dbReference type="AlphaFoldDB" id="A0A0W0XG94"/>
<sequence length="107" mass="12456">MRIKTILTLLAFLCFFTSCTSYDFSRRVVQQGNLLPQSKIERLKIGMSKEDTAILMGTSLLSPLFNNDRWDYAYTWRKGSGPMEKRHLSLYFVHGRLARIEEQPIAH</sequence>
<name>A0A0W0XG94_9GAMM</name>
<feature type="domain" description="Outer membrane protein assembly factor BamE" evidence="6">
    <location>
        <begin position="32"/>
        <end position="101"/>
    </location>
</feature>
<dbReference type="InterPro" id="IPR037873">
    <property type="entry name" value="BamE-like"/>
</dbReference>
<protein>
    <recommendedName>
        <fullName evidence="4">Outer membrane protein assembly factor BamE</fullName>
    </recommendedName>
</protein>
<dbReference type="Proteomes" id="UP000054858">
    <property type="component" value="Unassembled WGS sequence"/>
</dbReference>
<dbReference type="PATRIC" id="fig|29423.5.peg.574"/>
<comment type="caution">
    <text evidence="7">The sequence shown here is derived from an EMBL/GenBank/DDBJ whole genome shotgun (WGS) entry which is preliminary data.</text>
</comment>
<evidence type="ECO:0000256" key="4">
    <source>
        <dbReference type="HAMAP-Rule" id="MF_00925"/>
    </source>
</evidence>
<dbReference type="PANTHER" id="PTHR37482:SF1">
    <property type="entry name" value="OUTER MEMBRANE PROTEIN ASSEMBLY FACTOR BAME"/>
    <property type="match status" value="1"/>
</dbReference>
<comment type="similarity">
    <text evidence="4">Belongs to the BamE family.</text>
</comment>
<dbReference type="GO" id="GO:0030674">
    <property type="term" value="F:protein-macromolecule adaptor activity"/>
    <property type="evidence" value="ECO:0007669"/>
    <property type="project" value="TreeGrafter"/>
</dbReference>
<gene>
    <name evidence="7" type="primary">smpA</name>
    <name evidence="4" type="synonym">bamE</name>
    <name evidence="7" type="ORF">Loak_0553</name>
</gene>
<dbReference type="GO" id="GO:0051205">
    <property type="term" value="P:protein insertion into membrane"/>
    <property type="evidence" value="ECO:0007669"/>
    <property type="project" value="UniProtKB-UniRule"/>
</dbReference>
<dbReference type="HAMAP" id="MF_00925">
    <property type="entry name" value="OM_assembly_BamE"/>
    <property type="match status" value="1"/>
</dbReference>
<dbReference type="Gene3D" id="3.30.1450.10">
    <property type="match status" value="1"/>
</dbReference>
<organism evidence="7 8">
    <name type="scientific">Legionella oakridgensis</name>
    <dbReference type="NCBI Taxonomy" id="29423"/>
    <lineage>
        <taxon>Bacteria</taxon>
        <taxon>Pseudomonadati</taxon>
        <taxon>Pseudomonadota</taxon>
        <taxon>Gammaproteobacteria</taxon>
        <taxon>Legionellales</taxon>
        <taxon>Legionellaceae</taxon>
        <taxon>Legionella</taxon>
    </lineage>
</organism>
<dbReference type="PROSITE" id="PS51257">
    <property type="entry name" value="PROKAR_LIPOPROTEIN"/>
    <property type="match status" value="1"/>
</dbReference>
<feature type="chain" id="PRO_5008997583" description="Outer membrane protein assembly factor BamE" evidence="5">
    <location>
        <begin position="21"/>
        <end position="107"/>
    </location>
</feature>
<evidence type="ECO:0000256" key="5">
    <source>
        <dbReference type="SAM" id="SignalP"/>
    </source>
</evidence>
<dbReference type="Pfam" id="PF04355">
    <property type="entry name" value="BamE"/>
    <property type="match status" value="1"/>
</dbReference>
<reference evidence="7 8" key="1">
    <citation type="submission" date="2015-11" db="EMBL/GenBank/DDBJ databases">
        <title>Genomic analysis of 38 Legionella species identifies large and diverse effector repertoires.</title>
        <authorList>
            <person name="Burstein D."/>
            <person name="Amaro F."/>
            <person name="Zusman T."/>
            <person name="Lifshitz Z."/>
            <person name="Cohen O."/>
            <person name="Gilbert J.A."/>
            <person name="Pupko T."/>
            <person name="Shuman H.A."/>
            <person name="Segal G."/>
        </authorList>
    </citation>
    <scope>NUCLEOTIDE SEQUENCE [LARGE SCALE GENOMIC DNA]</scope>
    <source>
        <strain evidence="7 8">Oak Ridge-10</strain>
    </source>
</reference>
<keyword evidence="2 4" id="KW-0472">Membrane</keyword>
<dbReference type="GO" id="GO:1990063">
    <property type="term" value="C:Bam protein complex"/>
    <property type="evidence" value="ECO:0007669"/>
    <property type="project" value="TreeGrafter"/>
</dbReference>
<evidence type="ECO:0000313" key="8">
    <source>
        <dbReference type="Proteomes" id="UP000054858"/>
    </source>
</evidence>
<evidence type="ECO:0000259" key="6">
    <source>
        <dbReference type="Pfam" id="PF04355"/>
    </source>
</evidence>